<comment type="subcellular location">
    <subcellularLocation>
        <location evidence="1">Nucleus</location>
    </subcellularLocation>
</comment>
<dbReference type="AlphaFoldDB" id="A0A1L0BU95"/>
<evidence type="ECO:0000256" key="2">
    <source>
        <dbReference type="ARBA" id="ARBA00022737"/>
    </source>
</evidence>
<evidence type="ECO:0000256" key="6">
    <source>
        <dbReference type="ARBA" id="ARBA00023163"/>
    </source>
</evidence>
<dbReference type="PANTHER" id="PTHR16062">
    <property type="entry name" value="SWI/SNF-RELATED"/>
    <property type="match status" value="1"/>
</dbReference>
<dbReference type="PROSITE" id="PS50014">
    <property type="entry name" value="BROMODOMAIN_2"/>
    <property type="match status" value="2"/>
</dbReference>
<keyword evidence="5 8" id="KW-0103">Bromodomain</keyword>
<evidence type="ECO:0000256" key="9">
    <source>
        <dbReference type="SAM" id="MobiDB-lite"/>
    </source>
</evidence>
<name>A0A1L0BU95_9ASCO</name>
<dbReference type="EMBL" id="LT635759">
    <property type="protein sequence ID" value="SGZ53850.1"/>
    <property type="molecule type" value="Genomic_DNA"/>
</dbReference>
<dbReference type="Gene3D" id="1.20.920.10">
    <property type="entry name" value="Bromodomain-like"/>
    <property type="match status" value="2"/>
</dbReference>
<dbReference type="InterPro" id="IPR001487">
    <property type="entry name" value="Bromodomain"/>
</dbReference>
<accession>A0A1L0BU95</accession>
<keyword evidence="6" id="KW-0804">Transcription</keyword>
<dbReference type="SUPFAM" id="SSF47370">
    <property type="entry name" value="Bromodomain"/>
    <property type="match status" value="2"/>
</dbReference>
<sequence length="570" mass="64154">MGRPKRAAVSEAALAKKQKTDPNQEFGDILAHLETLQDEEESRAYVTAFVKLPSKKLYADYYTLIESPISLAEINKKVSKSAYADAKEFVLDFQLMYDNAVKYNDPDSWIVHDAEKLLESVEEQVQSIGSLEDVTVADLRKMCQELLDEVIEHEFSDDGMLSGPFIEDVNPEEYPDYFAVVDEPMSFNTVGKRLKESLFSEDVSLTDNLQEFYDLTTLIFTNAQLYNDPSSLIHEDSKKLQQLFEEKYQELRNKVIPDEKSGIKLKIKAPKEPVKLKLNLKAKAAAEPEPPKKKRGRKPKKVVEEERRKAALEAALLKQEGLDMDEDGEHDDSTSKLNATETNIMGKSSKIPPEDEVFIRRVGFTSSQTSTNSIVGSITAQSPPSLTPAQLTKQALFPDVPVYNAASFFDFQFEPLGFSTKAYSVTLPPDCSLLVSFKVALHEFIYNIKKDDLIDGQGVLKGRTEEDFMCALYLNEEEVSGGFEMTEEVDTKDDAIKLLGLGYELKLNYGLNIITFELRLAPSLAKSLKKEAPEAESNDVGGRHTRHQLQQIKLNWEVEKFTVYVVCGST</sequence>
<evidence type="ECO:0000256" key="7">
    <source>
        <dbReference type="ARBA" id="ARBA00023242"/>
    </source>
</evidence>
<keyword evidence="3" id="KW-0156">Chromatin regulator</keyword>
<dbReference type="OrthoDB" id="1742084at2759"/>
<dbReference type="GO" id="GO:0006368">
    <property type="term" value="P:transcription elongation by RNA polymerase II"/>
    <property type="evidence" value="ECO:0007669"/>
    <property type="project" value="TreeGrafter"/>
</dbReference>
<dbReference type="STRING" id="45354.A0A1L0BU95"/>
<dbReference type="PROSITE" id="PS00633">
    <property type="entry name" value="BROMODOMAIN_1"/>
    <property type="match status" value="1"/>
</dbReference>
<dbReference type="InterPro" id="IPR037382">
    <property type="entry name" value="Rsc/polybromo"/>
</dbReference>
<reference evidence="11 12" key="1">
    <citation type="submission" date="2016-10" db="EMBL/GenBank/DDBJ databases">
        <authorList>
            <person name="de Groot N.N."/>
        </authorList>
    </citation>
    <scope>NUCLEOTIDE SEQUENCE [LARGE SCALE GENOMIC DNA]</scope>
    <source>
        <strain evidence="11 12">CBS 141442</strain>
    </source>
</reference>
<keyword evidence="2" id="KW-0677">Repeat</keyword>
<feature type="region of interest" description="Disordered" evidence="9">
    <location>
        <begin position="1"/>
        <end position="21"/>
    </location>
</feature>
<dbReference type="PRINTS" id="PR00503">
    <property type="entry name" value="BROMODOMAIN"/>
</dbReference>
<keyword evidence="4" id="KW-0805">Transcription regulation</keyword>
<keyword evidence="12" id="KW-1185">Reference proteome</keyword>
<evidence type="ECO:0000313" key="12">
    <source>
        <dbReference type="Proteomes" id="UP000182334"/>
    </source>
</evidence>
<dbReference type="GO" id="GO:0003682">
    <property type="term" value="F:chromatin binding"/>
    <property type="evidence" value="ECO:0007669"/>
    <property type="project" value="TreeGrafter"/>
</dbReference>
<keyword evidence="7" id="KW-0539">Nucleus</keyword>
<dbReference type="GO" id="GO:0006338">
    <property type="term" value="P:chromatin remodeling"/>
    <property type="evidence" value="ECO:0007669"/>
    <property type="project" value="InterPro"/>
</dbReference>
<proteinExistence type="predicted"/>
<evidence type="ECO:0000256" key="4">
    <source>
        <dbReference type="ARBA" id="ARBA00023015"/>
    </source>
</evidence>
<evidence type="ECO:0000256" key="8">
    <source>
        <dbReference type="PROSITE-ProRule" id="PRU00035"/>
    </source>
</evidence>
<evidence type="ECO:0000256" key="3">
    <source>
        <dbReference type="ARBA" id="ARBA00022853"/>
    </source>
</evidence>
<evidence type="ECO:0000256" key="1">
    <source>
        <dbReference type="ARBA" id="ARBA00004123"/>
    </source>
</evidence>
<organism evidence="11 12">
    <name type="scientific">Sungouiella intermedia</name>
    <dbReference type="NCBI Taxonomy" id="45354"/>
    <lineage>
        <taxon>Eukaryota</taxon>
        <taxon>Fungi</taxon>
        <taxon>Dikarya</taxon>
        <taxon>Ascomycota</taxon>
        <taxon>Saccharomycotina</taxon>
        <taxon>Pichiomycetes</taxon>
        <taxon>Metschnikowiaceae</taxon>
        <taxon>Sungouiella</taxon>
    </lineage>
</organism>
<dbReference type="SMART" id="SM00297">
    <property type="entry name" value="BROMO"/>
    <property type="match status" value="2"/>
</dbReference>
<dbReference type="GO" id="GO:0016586">
    <property type="term" value="C:RSC-type complex"/>
    <property type="evidence" value="ECO:0007669"/>
    <property type="project" value="InterPro"/>
</dbReference>
<dbReference type="Pfam" id="PF00439">
    <property type="entry name" value="Bromodomain"/>
    <property type="match status" value="2"/>
</dbReference>
<evidence type="ECO:0000313" key="11">
    <source>
        <dbReference type="EMBL" id="SGZ53850.1"/>
    </source>
</evidence>
<feature type="domain" description="Bromo" evidence="10">
    <location>
        <begin position="41"/>
        <end position="111"/>
    </location>
</feature>
<dbReference type="InterPro" id="IPR018359">
    <property type="entry name" value="Bromodomain_CS"/>
</dbReference>
<dbReference type="CDD" id="cd04369">
    <property type="entry name" value="Bromodomain"/>
    <property type="match status" value="1"/>
</dbReference>
<evidence type="ECO:0000256" key="5">
    <source>
        <dbReference type="ARBA" id="ARBA00023117"/>
    </source>
</evidence>
<feature type="region of interest" description="Disordered" evidence="9">
    <location>
        <begin position="281"/>
        <end position="305"/>
    </location>
</feature>
<evidence type="ECO:0000259" key="10">
    <source>
        <dbReference type="PROSITE" id="PS50014"/>
    </source>
</evidence>
<dbReference type="PANTHER" id="PTHR16062:SF19">
    <property type="entry name" value="PROTEIN POLYBROMO-1"/>
    <property type="match status" value="1"/>
</dbReference>
<feature type="domain" description="Bromo" evidence="10">
    <location>
        <begin position="157"/>
        <end position="234"/>
    </location>
</feature>
<dbReference type="Proteomes" id="UP000182334">
    <property type="component" value="Chromosome IV"/>
</dbReference>
<dbReference type="InterPro" id="IPR036427">
    <property type="entry name" value="Bromodomain-like_sf"/>
</dbReference>
<protein>
    <submittedName>
        <fullName evidence="11">CIC11C00000004243</fullName>
    </submittedName>
</protein>
<gene>
    <name evidence="11" type="ORF">SAMEA4029010_CIC11G00000004243</name>
</gene>